<dbReference type="AlphaFoldDB" id="A0A6P4FMN5"/>
<reference evidence="15" key="2">
    <citation type="submission" date="2025-04" db="UniProtKB">
        <authorList>
            <consortium name="RefSeq"/>
        </authorList>
    </citation>
    <scope>IDENTIFICATION</scope>
</reference>
<comment type="similarity">
    <text evidence="2">Belongs to the quiescin-sulfhydryl oxidase (QSOX) family.</text>
</comment>
<dbReference type="InterPro" id="IPR017905">
    <property type="entry name" value="ERV/ALR_sulphydryl_oxidase"/>
</dbReference>
<evidence type="ECO:0000313" key="14">
    <source>
        <dbReference type="Proteomes" id="UP001652680"/>
    </source>
</evidence>
<dbReference type="PANTHER" id="PTHR22897">
    <property type="entry name" value="QUIESCIN Q6-RELATED SULFHYDRYL OXIDASE"/>
    <property type="match status" value="1"/>
</dbReference>
<evidence type="ECO:0000313" key="15">
    <source>
        <dbReference type="RefSeq" id="XP_016991027.1"/>
    </source>
</evidence>
<dbReference type="FunFam" id="1.20.120.310:FF:000001">
    <property type="entry name" value="Sulfhydryl oxidase"/>
    <property type="match status" value="1"/>
</dbReference>
<dbReference type="Gene3D" id="1.20.120.310">
    <property type="entry name" value="ERV/ALR sulfhydryl oxidase domain"/>
    <property type="match status" value="1"/>
</dbReference>
<evidence type="ECO:0000259" key="12">
    <source>
        <dbReference type="PROSITE" id="PS51352"/>
    </source>
</evidence>
<keyword evidence="4" id="KW-0732">Signal</keyword>
<evidence type="ECO:0000256" key="3">
    <source>
        <dbReference type="ARBA" id="ARBA00022630"/>
    </source>
</evidence>
<feature type="domain" description="Thioredoxin" evidence="12">
    <location>
        <begin position="23"/>
        <end position="154"/>
    </location>
</feature>
<dbReference type="InterPro" id="IPR039798">
    <property type="entry name" value="Sulfhydryl_oxidase"/>
</dbReference>
<accession>A0A6P4FMN5</accession>
<comment type="cofactor">
    <cofactor evidence="1 10">
        <name>FAD</name>
        <dbReference type="ChEBI" id="CHEBI:57692"/>
    </cofactor>
</comment>
<evidence type="ECO:0000256" key="8">
    <source>
        <dbReference type="ARBA" id="ARBA00023180"/>
    </source>
</evidence>
<organism evidence="15">
    <name type="scientific">Drosophila rhopaloa</name>
    <name type="common">Fruit fly</name>
    <dbReference type="NCBI Taxonomy" id="1041015"/>
    <lineage>
        <taxon>Eukaryota</taxon>
        <taxon>Metazoa</taxon>
        <taxon>Ecdysozoa</taxon>
        <taxon>Arthropoda</taxon>
        <taxon>Hexapoda</taxon>
        <taxon>Insecta</taxon>
        <taxon>Pterygota</taxon>
        <taxon>Neoptera</taxon>
        <taxon>Endopterygota</taxon>
        <taxon>Diptera</taxon>
        <taxon>Brachycera</taxon>
        <taxon>Muscomorpha</taxon>
        <taxon>Ephydroidea</taxon>
        <taxon>Drosophilidae</taxon>
        <taxon>Drosophila</taxon>
        <taxon>Sophophora</taxon>
    </lineage>
</organism>
<keyword evidence="7" id="KW-1015">Disulfide bond</keyword>
<dbReference type="Gene3D" id="3.40.30.10">
    <property type="entry name" value="Glutaredoxin"/>
    <property type="match status" value="2"/>
</dbReference>
<dbReference type="InterPro" id="IPR013766">
    <property type="entry name" value="Thioredoxin_domain"/>
</dbReference>
<dbReference type="GO" id="GO:0005615">
    <property type="term" value="C:extracellular space"/>
    <property type="evidence" value="ECO:0007669"/>
    <property type="project" value="TreeGrafter"/>
</dbReference>
<dbReference type="PROSITE" id="PS51324">
    <property type="entry name" value="ERV_ALR"/>
    <property type="match status" value="1"/>
</dbReference>
<evidence type="ECO:0000256" key="7">
    <source>
        <dbReference type="ARBA" id="ARBA00023157"/>
    </source>
</evidence>
<dbReference type="InterPro" id="IPR036774">
    <property type="entry name" value="ERV/ALR_sulphydryl_oxid_sf"/>
</dbReference>
<reference evidence="14" key="1">
    <citation type="journal article" date="2021" name="Elife">
        <title>Highly contiguous assemblies of 101 drosophilid genomes.</title>
        <authorList>
            <person name="Kim B.Y."/>
            <person name="Wang J.R."/>
            <person name="Miller D.E."/>
            <person name="Barmina O."/>
            <person name="Delaney E."/>
            <person name="Thompson A."/>
            <person name="Comeault A.A."/>
            <person name="Peede D."/>
            <person name="D'Agostino E.R."/>
            <person name="Pelaez J."/>
            <person name="Aguilar J.M."/>
            <person name="Haji D."/>
            <person name="Matsunaga T."/>
            <person name="Armstrong E.E."/>
            <person name="Zych M."/>
            <person name="Ogawa Y."/>
            <person name="Stamenkovic-Radak M."/>
            <person name="Jelic M."/>
            <person name="Veselinovic M.S."/>
            <person name="Tanaskovic M."/>
            <person name="Eric P."/>
            <person name="Gao J.J."/>
            <person name="Katoh T.K."/>
            <person name="Toda M.J."/>
            <person name="Watabe H."/>
            <person name="Watada M."/>
            <person name="Davis J.S."/>
            <person name="Moyle L.C."/>
            <person name="Manoli G."/>
            <person name="Bertolini E."/>
            <person name="Kostal V."/>
            <person name="Hawley R.S."/>
            <person name="Takahashi A."/>
            <person name="Jones C.D."/>
            <person name="Price D.K."/>
            <person name="Whiteman N."/>
            <person name="Kopp A."/>
            <person name="Matute D.R."/>
            <person name="Petrov D.A."/>
        </authorList>
    </citation>
    <scope>NUCLEOTIDE SEQUENCE [LARGE SCALE GENOMIC DNA]</scope>
</reference>
<dbReference type="GO" id="GO:0000139">
    <property type="term" value="C:Golgi membrane"/>
    <property type="evidence" value="ECO:0007669"/>
    <property type="project" value="TreeGrafter"/>
</dbReference>
<dbReference type="GO" id="GO:0003756">
    <property type="term" value="F:protein disulfide isomerase activity"/>
    <property type="evidence" value="ECO:0007669"/>
    <property type="project" value="TreeGrafter"/>
</dbReference>
<protein>
    <recommendedName>
        <fullName evidence="10">Sulfhydryl oxidase</fullName>
        <ecNumber evidence="10">1.8.3.2</ecNumber>
    </recommendedName>
</protein>
<dbReference type="InterPro" id="IPR042568">
    <property type="entry name" value="QSOX_FAD-bd_sf"/>
</dbReference>
<dbReference type="InterPro" id="IPR036249">
    <property type="entry name" value="Thioredoxin-like_sf"/>
</dbReference>
<keyword evidence="5 10" id="KW-0274">FAD</keyword>
<keyword evidence="3 10" id="KW-0285">Flavoprotein</keyword>
<evidence type="ECO:0000256" key="6">
    <source>
        <dbReference type="ARBA" id="ARBA00023002"/>
    </source>
</evidence>
<reference evidence="13" key="3">
    <citation type="submission" date="2025-05" db="UniProtKB">
        <authorList>
            <consortium name="EnsemblMetazoa"/>
        </authorList>
    </citation>
    <scope>IDENTIFICATION</scope>
</reference>
<evidence type="ECO:0000256" key="10">
    <source>
        <dbReference type="RuleBase" id="RU371123"/>
    </source>
</evidence>
<evidence type="ECO:0000256" key="1">
    <source>
        <dbReference type="ARBA" id="ARBA00001974"/>
    </source>
</evidence>
<evidence type="ECO:0000256" key="5">
    <source>
        <dbReference type="ARBA" id="ARBA00022827"/>
    </source>
</evidence>
<evidence type="ECO:0000313" key="13">
    <source>
        <dbReference type="EnsemblMetazoa" id="XP_016991027.1"/>
    </source>
</evidence>
<dbReference type="PANTHER" id="PTHR22897:SF8">
    <property type="entry name" value="SULFHYDRYL OXIDASE"/>
    <property type="match status" value="1"/>
</dbReference>
<dbReference type="Proteomes" id="UP001652680">
    <property type="component" value="Unassembled WGS sequence"/>
</dbReference>
<dbReference type="InterPro" id="IPR040986">
    <property type="entry name" value="QSOX_FAD-bd_dom"/>
</dbReference>
<keyword evidence="8" id="KW-0325">Glycoprotein</keyword>
<dbReference type="Pfam" id="PF04777">
    <property type="entry name" value="Evr1_Alr"/>
    <property type="match status" value="1"/>
</dbReference>
<keyword evidence="6 10" id="KW-0560">Oxidoreductase</keyword>
<dbReference type="EnsemblMetazoa" id="XM_017135538.2">
    <property type="protein sequence ID" value="XP_016991027.1"/>
    <property type="gene ID" value="LOC108052979"/>
</dbReference>
<evidence type="ECO:0000259" key="11">
    <source>
        <dbReference type="PROSITE" id="PS51324"/>
    </source>
</evidence>
<dbReference type="OrthoDB" id="59470at2759"/>
<dbReference type="EC" id="1.8.3.2" evidence="10"/>
<evidence type="ECO:0000256" key="4">
    <source>
        <dbReference type="ARBA" id="ARBA00022729"/>
    </source>
</evidence>
<dbReference type="GO" id="GO:0016971">
    <property type="term" value="F:flavin-dependent sulfhydryl oxidase activity"/>
    <property type="evidence" value="ECO:0007669"/>
    <property type="project" value="InterPro"/>
</dbReference>
<proteinExistence type="inferred from homology"/>
<dbReference type="Pfam" id="PF00085">
    <property type="entry name" value="Thioredoxin"/>
    <property type="match status" value="1"/>
</dbReference>
<dbReference type="GO" id="GO:0006457">
    <property type="term" value="P:protein folding"/>
    <property type="evidence" value="ECO:0007669"/>
    <property type="project" value="TreeGrafter"/>
</dbReference>
<dbReference type="Gene3D" id="1.20.120.1960">
    <property type="entry name" value="QSOX sulfhydryl oxidase domain"/>
    <property type="match status" value="1"/>
</dbReference>
<dbReference type="RefSeq" id="XP_016991027.1">
    <property type="nucleotide sequence ID" value="XM_017135538.1"/>
</dbReference>
<dbReference type="SUPFAM" id="SSF52833">
    <property type="entry name" value="Thioredoxin-like"/>
    <property type="match status" value="1"/>
</dbReference>
<evidence type="ECO:0000256" key="9">
    <source>
        <dbReference type="ARBA" id="ARBA00048864"/>
    </source>
</evidence>
<feature type="domain" description="ERV/ALR sulfhydryl oxidase" evidence="11">
    <location>
        <begin position="404"/>
        <end position="507"/>
    </location>
</feature>
<keyword evidence="14" id="KW-1185">Reference proteome</keyword>
<dbReference type="SUPFAM" id="SSF69000">
    <property type="entry name" value="FAD-dependent thiol oxidase"/>
    <property type="match status" value="1"/>
</dbReference>
<dbReference type="GeneID" id="108052979"/>
<name>A0A6P4FMN5_DRORH</name>
<comment type="catalytic activity">
    <reaction evidence="9 10">
        <text>2 R'C(R)SH + O2 = R'C(R)S-S(R)CR' + H2O2</text>
        <dbReference type="Rhea" id="RHEA:17357"/>
        <dbReference type="ChEBI" id="CHEBI:15379"/>
        <dbReference type="ChEBI" id="CHEBI:16240"/>
        <dbReference type="ChEBI" id="CHEBI:16520"/>
        <dbReference type="ChEBI" id="CHEBI:17412"/>
        <dbReference type="EC" id="1.8.3.2"/>
    </reaction>
</comment>
<gene>
    <name evidence="15" type="primary">LOC108052979</name>
    <name evidence="13" type="synonym">108052979</name>
</gene>
<sequence length="554" mass="64128">MDRMLKTLLYCPLLFCQQLYGRTNAIMPSTEASLYSGADNIITLDIGSLRPVLNLNTNKLVLFHNSFYGDCQRFAPIYKGIARDLYKWRRLLQFYAVDCAQERNTELCREFNVHETPSLRFFNPDTKRKQKILGSVIPTQDPLFITAVLADLLGQYEYEANVANFRPLKNSDTAKTLFLDHQGLKNPVKFIALVLQPKDTYIGRDTLLELLPFKEVAVRIVPDAQIFTNFGLKPSNQTLAIIDRKGSAQYLAPFRIKSKDYAITVGEFLKKLNYMPDPPIPVSVAPNVNQFLDQRNQAVLAEVLKPPLKVYRADLEQAIDKLLHVELHKWFYYQVRNLEGLRLIINVLRNLNPLNKDGKTLLTNLYKSMDVYRIKGSDFKDSIDINEKPLKVFQAKRYIGCIGSRPFLRGFTCSLWTLFHHWTVEAAKPPNYFLPGKILLAIHGFVEFFLRCTDCSEHFLEMAKRRNMNAVKTYDEQILWLWEAHNEVNQRLAGDPITEDPKFPKIQFPSVKNCPTCRNNNSEWQEKEVLKYLKRIYDIKNLSFYGLPTSQGYV</sequence>
<dbReference type="PROSITE" id="PS51352">
    <property type="entry name" value="THIOREDOXIN_2"/>
    <property type="match status" value="1"/>
</dbReference>
<dbReference type="Pfam" id="PF18371">
    <property type="entry name" value="FAD_SOX"/>
    <property type="match status" value="1"/>
</dbReference>
<evidence type="ECO:0000256" key="2">
    <source>
        <dbReference type="ARBA" id="ARBA00006041"/>
    </source>
</evidence>